<proteinExistence type="inferred from homology"/>
<protein>
    <recommendedName>
        <fullName evidence="2">Antitoxin</fullName>
    </recommendedName>
</protein>
<dbReference type="Proteomes" id="UP000283360">
    <property type="component" value="Unassembled WGS sequence"/>
</dbReference>
<keyword evidence="4" id="KW-1185">Reference proteome</keyword>
<comment type="similarity">
    <text evidence="1 2">Belongs to the phD/YefM antitoxin family.</text>
</comment>
<name>A0A3R5X3Y3_9FIRM</name>
<evidence type="ECO:0000313" key="4">
    <source>
        <dbReference type="Proteomes" id="UP000283360"/>
    </source>
</evidence>
<reference evidence="3 4" key="1">
    <citation type="submission" date="2018-08" db="EMBL/GenBank/DDBJ databases">
        <title>A genome reference for cultivated species of the human gut microbiota.</title>
        <authorList>
            <person name="Zou Y."/>
            <person name="Xue W."/>
            <person name="Luo G."/>
        </authorList>
    </citation>
    <scope>NUCLEOTIDE SEQUENCE [LARGE SCALE GENOMIC DNA]</scope>
    <source>
        <strain evidence="3 4">AF18-12LB</strain>
    </source>
</reference>
<evidence type="ECO:0000313" key="3">
    <source>
        <dbReference type="EMBL" id="RGT88684.1"/>
    </source>
</evidence>
<dbReference type="InterPro" id="IPR036165">
    <property type="entry name" value="YefM-like_sf"/>
</dbReference>
<dbReference type="EMBL" id="QRXJ01000015">
    <property type="protein sequence ID" value="RGT88684.1"/>
    <property type="molecule type" value="Genomic_DNA"/>
</dbReference>
<dbReference type="AlphaFoldDB" id="A0A3R5X3Y3"/>
<comment type="function">
    <text evidence="2">Antitoxin component of a type II toxin-antitoxin (TA) system.</text>
</comment>
<dbReference type="NCBIfam" id="TIGR01552">
    <property type="entry name" value="phd_fam"/>
    <property type="match status" value="1"/>
</dbReference>
<comment type="caution">
    <text evidence="3">The sequence shown here is derived from an EMBL/GenBank/DDBJ whole genome shotgun (WGS) entry which is preliminary data.</text>
</comment>
<evidence type="ECO:0000256" key="2">
    <source>
        <dbReference type="RuleBase" id="RU362080"/>
    </source>
</evidence>
<dbReference type="InterPro" id="IPR006442">
    <property type="entry name" value="Antitoxin_Phd/YefM"/>
</dbReference>
<dbReference type="Pfam" id="PF02604">
    <property type="entry name" value="PhdYeFM_antitox"/>
    <property type="match status" value="1"/>
</dbReference>
<sequence>MPVIKPITDLRNTNEISEICHKQQQPVFITKNGYGDLVVMSMETYEELLSTNQIDKAIFEAEREVAEGAELLDACEALGELRRKHLG</sequence>
<accession>A0A3R5X3Y3</accession>
<gene>
    <name evidence="3" type="ORF">DWX03_11635</name>
</gene>
<evidence type="ECO:0000256" key="1">
    <source>
        <dbReference type="ARBA" id="ARBA00009981"/>
    </source>
</evidence>
<dbReference type="RefSeq" id="WP_117835667.1">
    <property type="nucleotide sequence ID" value="NZ_QRXJ01000015.1"/>
</dbReference>
<dbReference type="SUPFAM" id="SSF143120">
    <property type="entry name" value="YefM-like"/>
    <property type="match status" value="1"/>
</dbReference>
<organism evidence="3 4">
    <name type="scientific">Coprococcus comes</name>
    <dbReference type="NCBI Taxonomy" id="410072"/>
    <lineage>
        <taxon>Bacteria</taxon>
        <taxon>Bacillati</taxon>
        <taxon>Bacillota</taxon>
        <taxon>Clostridia</taxon>
        <taxon>Lachnospirales</taxon>
        <taxon>Lachnospiraceae</taxon>
        <taxon>Coprococcus</taxon>
    </lineage>
</organism>